<proteinExistence type="predicted"/>
<evidence type="ECO:0000313" key="1">
    <source>
        <dbReference type="EMBL" id="OGZ19642.1"/>
    </source>
</evidence>
<evidence type="ECO:0000313" key="2">
    <source>
        <dbReference type="Proteomes" id="UP000177360"/>
    </source>
</evidence>
<protein>
    <submittedName>
        <fullName evidence="1">Uncharacterized protein</fullName>
    </submittedName>
</protein>
<name>A0A1G2E1S7_9BACT</name>
<gene>
    <name evidence="1" type="ORF">A2626_02820</name>
</gene>
<accession>A0A1G2E1S7</accession>
<dbReference type="Proteomes" id="UP000177360">
    <property type="component" value="Unassembled WGS sequence"/>
</dbReference>
<sequence length="87" mass="10213">MAEHKDLIEQVKAEAEENDNFEREKIYGKKILQRVAISLGKSERTIYQAVEFAQKYPDIQKLPEGKNISWHKICNNLLPEVRQPVIY</sequence>
<dbReference type="AlphaFoldDB" id="A0A1G2E1S7"/>
<dbReference type="EMBL" id="MHLZ01000025">
    <property type="protein sequence ID" value="OGZ19642.1"/>
    <property type="molecule type" value="Genomic_DNA"/>
</dbReference>
<organism evidence="1 2">
    <name type="scientific">Candidatus Nealsonbacteria bacterium RIFCSPHIGHO2_01_FULL_38_55</name>
    <dbReference type="NCBI Taxonomy" id="1801664"/>
    <lineage>
        <taxon>Bacteria</taxon>
        <taxon>Candidatus Nealsoniibacteriota</taxon>
    </lineage>
</organism>
<reference evidence="1 2" key="1">
    <citation type="journal article" date="2016" name="Nat. Commun.">
        <title>Thousands of microbial genomes shed light on interconnected biogeochemical processes in an aquifer system.</title>
        <authorList>
            <person name="Anantharaman K."/>
            <person name="Brown C.T."/>
            <person name="Hug L.A."/>
            <person name="Sharon I."/>
            <person name="Castelle C.J."/>
            <person name="Probst A.J."/>
            <person name="Thomas B.C."/>
            <person name="Singh A."/>
            <person name="Wilkins M.J."/>
            <person name="Karaoz U."/>
            <person name="Brodie E.L."/>
            <person name="Williams K.H."/>
            <person name="Hubbard S.S."/>
            <person name="Banfield J.F."/>
        </authorList>
    </citation>
    <scope>NUCLEOTIDE SEQUENCE [LARGE SCALE GENOMIC DNA]</scope>
</reference>
<comment type="caution">
    <text evidence="1">The sequence shown here is derived from an EMBL/GenBank/DDBJ whole genome shotgun (WGS) entry which is preliminary data.</text>
</comment>